<feature type="transmembrane region" description="Helical" evidence="2">
    <location>
        <begin position="610"/>
        <end position="628"/>
    </location>
</feature>
<comment type="caution">
    <text evidence="3">The sequence shown here is derived from an EMBL/GenBank/DDBJ whole genome shotgun (WGS) entry which is preliminary data.</text>
</comment>
<feature type="compositionally biased region" description="Basic and acidic residues" evidence="1">
    <location>
        <begin position="251"/>
        <end position="268"/>
    </location>
</feature>
<dbReference type="Pfam" id="PF13516">
    <property type="entry name" value="LRR_6"/>
    <property type="match status" value="4"/>
</dbReference>
<dbReference type="PANTHER" id="PTHR31970">
    <property type="match status" value="1"/>
</dbReference>
<evidence type="ECO:0008006" key="5">
    <source>
        <dbReference type="Google" id="ProtNLM"/>
    </source>
</evidence>
<evidence type="ECO:0000313" key="4">
    <source>
        <dbReference type="Proteomes" id="UP000603453"/>
    </source>
</evidence>
<dbReference type="InterPro" id="IPR032675">
    <property type="entry name" value="LRR_dom_sf"/>
</dbReference>
<organism evidence="3 4">
    <name type="scientific">Mucor saturninus</name>
    <dbReference type="NCBI Taxonomy" id="64648"/>
    <lineage>
        <taxon>Eukaryota</taxon>
        <taxon>Fungi</taxon>
        <taxon>Fungi incertae sedis</taxon>
        <taxon>Mucoromycota</taxon>
        <taxon>Mucoromycotina</taxon>
        <taxon>Mucoromycetes</taxon>
        <taxon>Mucorales</taxon>
        <taxon>Mucorineae</taxon>
        <taxon>Mucoraceae</taxon>
        <taxon>Mucor</taxon>
    </lineage>
</organism>
<dbReference type="EMBL" id="JAEPRD010000054">
    <property type="protein sequence ID" value="KAG2203131.1"/>
    <property type="molecule type" value="Genomic_DNA"/>
</dbReference>
<feature type="transmembrane region" description="Helical" evidence="2">
    <location>
        <begin position="790"/>
        <end position="810"/>
    </location>
</feature>
<keyword evidence="2" id="KW-1133">Transmembrane helix</keyword>
<evidence type="ECO:0000256" key="2">
    <source>
        <dbReference type="SAM" id="Phobius"/>
    </source>
</evidence>
<evidence type="ECO:0000313" key="3">
    <source>
        <dbReference type="EMBL" id="KAG2203131.1"/>
    </source>
</evidence>
<dbReference type="SUPFAM" id="SSF52047">
    <property type="entry name" value="RNI-like"/>
    <property type="match status" value="1"/>
</dbReference>
<dbReference type="GO" id="GO:0015098">
    <property type="term" value="F:molybdate ion transmembrane transporter activity"/>
    <property type="evidence" value="ECO:0007669"/>
    <property type="project" value="InterPro"/>
</dbReference>
<dbReference type="PANTHER" id="PTHR31970:SF9">
    <property type="entry name" value="MOLYBDATE TRANSPORTER 2"/>
    <property type="match status" value="1"/>
</dbReference>
<feature type="transmembrane region" description="Helical" evidence="2">
    <location>
        <begin position="507"/>
        <end position="527"/>
    </location>
</feature>
<feature type="transmembrane region" description="Helical" evidence="2">
    <location>
        <begin position="548"/>
        <end position="570"/>
    </location>
</feature>
<sequence length="932" mass="101206">MVWGGNDGAVDRWVKQLEEDDPKLVSLHILSIRRVTTAELGRIFQAIGTNTHLRDLYVSGHVLDATSVDHLSESLTLNDTLKTLNLGNASFGHDEHVFGLFCEGLAANEGLIKLDLENKGLFTKKNYHVLHSLAQCLAKNKTLQEINLARNDLDDAAMEILAPAMSGLLKINLSMNKIGPVGAQAIAEHLISNRYSKVQELELSDNSLLAGASLIAAALENNKHLRILKMVDVVSAETELSLLPPPALEQGDNKLEEENEAKKTDETRTLHGNALAQALGKAFQSNTALTHVWLDNNGIESSALTGFTQHLAATSIVELKLRQNRIDDDGAVLLSKINTLRHLELGENGIGAKGFGALLDTQLHYLGLFSNLIGGFGADPSLLPELSRSDITRLDIGCNHIMHQDLEAMVEVLLKNGVPHLALLEMGGNVEDKELEQWQVTMDRLLAERTLDIVWKRKPTEMDSNMPPPIENFTLQEISGSLGDLGTLLPIMMSLAVSGQINLTSTLWFTGIWNILSGLMFQVPVCVQPMKAIAAVVLTKHMSINENMAAGLSVGAIIFVLGITRTIHLIGAFTPTPVIKGLQLGTAIQLIIKAHNLIPGLKWTIDKSNWANNNTWVLLAFIFVVACYRTRIPSALIIFCIGLIFALVLMFATTAGADLPRPSVIGGHYPDTVIVPSASEFRTGFLNAGLGQLPLTSLNSVIALCALIDDLFPKKHATTSRVAMSVGIMNLIGCWFGAMPLCHGSGGLAGQYRFGARTEVSVIFLGACKLLFGILFGSSLVGLLQAFPTSLLAVMLFISGVELGSAARSVNDFEQDEVRKRENFTIMLLTTGSLVAYSNDGIGFISGLVSAALLSMQRLGIRTWFEHTMQGFRSVPQQWRDQSLHLPQTLPTTAVDETIVSRQEEAVLVSDMNKPPIYDNQMKAGSSSTVNK</sequence>
<keyword evidence="2" id="KW-0812">Transmembrane</keyword>
<keyword evidence="2" id="KW-0472">Membrane</keyword>
<dbReference type="OrthoDB" id="5402974at2759"/>
<evidence type="ECO:0000256" key="1">
    <source>
        <dbReference type="SAM" id="MobiDB-lite"/>
    </source>
</evidence>
<protein>
    <recommendedName>
        <fullName evidence="5">Sulfate transporter</fullName>
    </recommendedName>
</protein>
<gene>
    <name evidence="3" type="ORF">INT47_004938</name>
</gene>
<keyword evidence="4" id="KW-1185">Reference proteome</keyword>
<dbReference type="Gene3D" id="3.80.10.10">
    <property type="entry name" value="Ribonuclease Inhibitor"/>
    <property type="match status" value="3"/>
</dbReference>
<name>A0A8H7R4Q2_9FUNG</name>
<feature type="transmembrane region" description="Helical" evidence="2">
    <location>
        <begin position="635"/>
        <end position="657"/>
    </location>
</feature>
<dbReference type="Pfam" id="PF16983">
    <property type="entry name" value="MFS_MOT1"/>
    <property type="match status" value="2"/>
</dbReference>
<feature type="region of interest" description="Disordered" evidence="1">
    <location>
        <begin position="245"/>
        <end position="268"/>
    </location>
</feature>
<accession>A0A8H7R4Q2</accession>
<reference evidence="3" key="1">
    <citation type="submission" date="2020-12" db="EMBL/GenBank/DDBJ databases">
        <title>Metabolic potential, ecology and presence of endohyphal bacteria is reflected in genomic diversity of Mucoromycotina.</title>
        <authorList>
            <person name="Muszewska A."/>
            <person name="Okrasinska A."/>
            <person name="Steczkiewicz K."/>
            <person name="Drgas O."/>
            <person name="Orlowska M."/>
            <person name="Perlinska-Lenart U."/>
            <person name="Aleksandrzak-Piekarczyk T."/>
            <person name="Szatraj K."/>
            <person name="Zielenkiewicz U."/>
            <person name="Pilsyk S."/>
            <person name="Malc E."/>
            <person name="Mieczkowski P."/>
            <person name="Kruszewska J.S."/>
            <person name="Biernat P."/>
            <person name="Pawlowska J."/>
        </authorList>
    </citation>
    <scope>NUCLEOTIDE SEQUENCE</scope>
    <source>
        <strain evidence="3">WA0000017839</strain>
    </source>
</reference>
<dbReference type="AlphaFoldDB" id="A0A8H7R4Q2"/>
<feature type="transmembrane region" description="Helical" evidence="2">
    <location>
        <begin position="722"/>
        <end position="742"/>
    </location>
</feature>
<dbReference type="InterPro" id="IPR001611">
    <property type="entry name" value="Leu-rich_rpt"/>
</dbReference>
<proteinExistence type="predicted"/>
<dbReference type="InterPro" id="IPR031563">
    <property type="entry name" value="MOT1/MOT2"/>
</dbReference>
<dbReference type="SMART" id="SM00368">
    <property type="entry name" value="LRR_RI"/>
    <property type="match status" value="6"/>
</dbReference>
<dbReference type="Proteomes" id="UP000603453">
    <property type="component" value="Unassembled WGS sequence"/>
</dbReference>
<feature type="transmembrane region" description="Helical" evidence="2">
    <location>
        <begin position="762"/>
        <end position="784"/>
    </location>
</feature>